<keyword evidence="6" id="KW-0378">Hydrolase</keyword>
<evidence type="ECO:0000256" key="3">
    <source>
        <dbReference type="ARBA" id="ARBA00022645"/>
    </source>
</evidence>
<dbReference type="GO" id="GO:0006508">
    <property type="term" value="P:proteolysis"/>
    <property type="evidence" value="ECO:0007669"/>
    <property type="project" value="UniProtKB-KW"/>
</dbReference>
<dbReference type="Gene3D" id="3.40.630.10">
    <property type="entry name" value="Zn peptidases"/>
    <property type="match status" value="1"/>
</dbReference>
<evidence type="ECO:0000256" key="9">
    <source>
        <dbReference type="PROSITE-ProRule" id="PRU01379"/>
    </source>
</evidence>
<sequence length="721" mass="82820">MLLVAPDAQKPVCSQNKGNLQAYNPYNRKIAANLRVINWLESYKVKQNDKNKDKHEKTRVLKKASKGKIVEQPLHREDEKIIIIKQKKNSKKKLKNIENNSDTLISGSFLGGLLTSSLKSNQVEINTDTKTQKTVARLREPRDLFTLPREPECSQETARWPSECQFSRSTSRSNVLSPQPAKEHDLKFESRFESGNLSKAIKITEVYYQLYLRTDLYTNRHCQWFYFMVENMKKNTQYRKDEEDPECTYTLTFQLEFPYDDDCCFLAHSYPYTYTNLQDYLYKLQNHPIKSLHTRLRLLCKTLAGNNVYYLTVTAPQSSEDSLKKKKAVVISARVHPGETPASYMMKGLIDFITGDAKAAQELRERFIFKLIPMLNPDGVIVGNSRCSLTGRDLNRQFRTVIRETYPPVWHTKVLIKRLMEDCGIALYCDLHAHSSKHNVFIYGCENKRNPDRRLQEQVFPLMLHKNSSDKFSFENCKFRIQKNKEGTGRVVMWMLGIENSYTLEASFAGSTLGMRSCSHFNTSDYEAMGRSFCETLLDFLDDAPVKSKLRTKILQKLQKEGSSADEPANVSVSDYSSDDGEITDSSDDEKKKREDFFLTAPPPSPETVREKSRTYKVVTAIPTATIDLDSGELHSSGDEKGRQSPQRSKPDTSKPTTIRLDFIDMPPELVITSTQGSDLSVFERLYKSAQQSKEVSKSPTRRDSCRRCSPGRYGKKSYRY</sequence>
<evidence type="ECO:0000313" key="12">
    <source>
        <dbReference type="EMBL" id="CAH1400633.1"/>
    </source>
</evidence>
<dbReference type="Pfam" id="PF00246">
    <property type="entry name" value="Peptidase_M14"/>
    <property type="match status" value="1"/>
</dbReference>
<dbReference type="SUPFAM" id="SSF53187">
    <property type="entry name" value="Zn-dependent exopeptidases"/>
    <property type="match status" value="1"/>
</dbReference>
<evidence type="ECO:0000256" key="2">
    <source>
        <dbReference type="ARBA" id="ARBA00005988"/>
    </source>
</evidence>
<feature type="domain" description="Peptidase M14" evidence="11">
    <location>
        <begin position="270"/>
        <end position="541"/>
    </location>
</feature>
<keyword evidence="4" id="KW-0645">Protease</keyword>
<feature type="region of interest" description="Disordered" evidence="10">
    <location>
        <begin position="627"/>
        <end position="660"/>
    </location>
</feature>
<feature type="compositionally biased region" description="Acidic residues" evidence="10">
    <location>
        <begin position="577"/>
        <end position="588"/>
    </location>
</feature>
<evidence type="ECO:0000256" key="1">
    <source>
        <dbReference type="ARBA" id="ARBA00001947"/>
    </source>
</evidence>
<dbReference type="PANTHER" id="PTHR12756">
    <property type="entry name" value="CYTOSOLIC CARBOXYPEPTIDASE"/>
    <property type="match status" value="1"/>
</dbReference>
<accession>A0A9P0HDZ4</accession>
<dbReference type="CDD" id="cd06907">
    <property type="entry name" value="M14_AGBL2-3_like"/>
    <property type="match status" value="1"/>
</dbReference>
<dbReference type="InterPro" id="IPR050821">
    <property type="entry name" value="Cytosolic_carboxypeptidase"/>
</dbReference>
<comment type="cofactor">
    <cofactor evidence="1">
        <name>Zn(2+)</name>
        <dbReference type="ChEBI" id="CHEBI:29105"/>
    </cofactor>
</comment>
<evidence type="ECO:0000256" key="6">
    <source>
        <dbReference type="ARBA" id="ARBA00022801"/>
    </source>
</evidence>
<dbReference type="PROSITE" id="PS52035">
    <property type="entry name" value="PEPTIDASE_M14"/>
    <property type="match status" value="1"/>
</dbReference>
<evidence type="ECO:0000259" key="11">
    <source>
        <dbReference type="PROSITE" id="PS52035"/>
    </source>
</evidence>
<dbReference type="EMBL" id="OV725080">
    <property type="protein sequence ID" value="CAH1400633.1"/>
    <property type="molecule type" value="Genomic_DNA"/>
</dbReference>
<dbReference type="Gene3D" id="2.60.40.3120">
    <property type="match status" value="1"/>
</dbReference>
<feature type="region of interest" description="Disordered" evidence="10">
    <location>
        <begin position="558"/>
        <end position="614"/>
    </location>
</feature>
<gene>
    <name evidence="12" type="ORF">NEZAVI_LOCUS9830</name>
</gene>
<keyword evidence="7" id="KW-0862">Zinc</keyword>
<evidence type="ECO:0000256" key="5">
    <source>
        <dbReference type="ARBA" id="ARBA00022723"/>
    </source>
</evidence>
<keyword evidence="5" id="KW-0479">Metal-binding</keyword>
<dbReference type="AlphaFoldDB" id="A0A9P0HDZ4"/>
<dbReference type="OrthoDB" id="10253041at2759"/>
<evidence type="ECO:0000256" key="10">
    <source>
        <dbReference type="SAM" id="MobiDB-lite"/>
    </source>
</evidence>
<organism evidence="12 13">
    <name type="scientific">Nezara viridula</name>
    <name type="common">Southern green stink bug</name>
    <name type="synonym">Cimex viridulus</name>
    <dbReference type="NCBI Taxonomy" id="85310"/>
    <lineage>
        <taxon>Eukaryota</taxon>
        <taxon>Metazoa</taxon>
        <taxon>Ecdysozoa</taxon>
        <taxon>Arthropoda</taxon>
        <taxon>Hexapoda</taxon>
        <taxon>Insecta</taxon>
        <taxon>Pterygota</taxon>
        <taxon>Neoptera</taxon>
        <taxon>Paraneoptera</taxon>
        <taxon>Hemiptera</taxon>
        <taxon>Heteroptera</taxon>
        <taxon>Panheteroptera</taxon>
        <taxon>Pentatomomorpha</taxon>
        <taxon>Pentatomoidea</taxon>
        <taxon>Pentatomidae</taxon>
        <taxon>Pentatominae</taxon>
        <taxon>Nezara</taxon>
    </lineage>
</organism>
<feature type="compositionally biased region" description="Basic and acidic residues" evidence="10">
    <location>
        <begin position="632"/>
        <end position="653"/>
    </location>
</feature>
<reference evidence="12" key="1">
    <citation type="submission" date="2022-01" db="EMBL/GenBank/DDBJ databases">
        <authorList>
            <person name="King R."/>
        </authorList>
    </citation>
    <scope>NUCLEOTIDE SEQUENCE</scope>
</reference>
<dbReference type="PANTHER" id="PTHR12756:SF45">
    <property type="entry name" value="CYTOSOLIC CARBOXYPEPTIDASE NNA1"/>
    <property type="match status" value="1"/>
</dbReference>
<proteinExistence type="inferred from homology"/>
<dbReference type="Proteomes" id="UP001152798">
    <property type="component" value="Chromosome 4"/>
</dbReference>
<feature type="region of interest" description="Disordered" evidence="10">
    <location>
        <begin position="690"/>
        <end position="721"/>
    </location>
</feature>
<name>A0A9P0HDZ4_NEZVI</name>
<keyword evidence="13" id="KW-1185">Reference proteome</keyword>
<comment type="similarity">
    <text evidence="2 9">Belongs to the peptidase M14 family.</text>
</comment>
<feature type="active site" description="Proton donor/acceptor" evidence="9">
    <location>
        <position position="505"/>
    </location>
</feature>
<dbReference type="GO" id="GO:0004181">
    <property type="term" value="F:metallocarboxypeptidase activity"/>
    <property type="evidence" value="ECO:0007669"/>
    <property type="project" value="InterPro"/>
</dbReference>
<evidence type="ECO:0000256" key="4">
    <source>
        <dbReference type="ARBA" id="ARBA00022670"/>
    </source>
</evidence>
<evidence type="ECO:0000313" key="13">
    <source>
        <dbReference type="Proteomes" id="UP001152798"/>
    </source>
</evidence>
<evidence type="ECO:0000256" key="8">
    <source>
        <dbReference type="ARBA" id="ARBA00023049"/>
    </source>
</evidence>
<dbReference type="InterPro" id="IPR000834">
    <property type="entry name" value="Peptidase_M14"/>
</dbReference>
<keyword evidence="8" id="KW-0482">Metalloprotease</keyword>
<dbReference type="FunFam" id="3.40.630.10:FF:000011">
    <property type="entry name" value="cytosolic carboxypeptidase 2 isoform X1"/>
    <property type="match status" value="1"/>
</dbReference>
<evidence type="ECO:0000256" key="7">
    <source>
        <dbReference type="ARBA" id="ARBA00022833"/>
    </source>
</evidence>
<protein>
    <recommendedName>
        <fullName evidence="11">Peptidase M14 domain-containing protein</fullName>
    </recommendedName>
</protein>
<feature type="compositionally biased region" description="Basic and acidic residues" evidence="10">
    <location>
        <begin position="695"/>
        <end position="707"/>
    </location>
</feature>
<dbReference type="GO" id="GO:0008270">
    <property type="term" value="F:zinc ion binding"/>
    <property type="evidence" value="ECO:0007669"/>
    <property type="project" value="InterPro"/>
</dbReference>
<keyword evidence="3" id="KW-0121">Carboxypeptidase</keyword>